<accession>A0ABN2W346</accession>
<reference evidence="2 3" key="1">
    <citation type="journal article" date="2019" name="Int. J. Syst. Evol. Microbiol.">
        <title>The Global Catalogue of Microorganisms (GCM) 10K type strain sequencing project: providing services to taxonomists for standard genome sequencing and annotation.</title>
        <authorList>
            <consortium name="The Broad Institute Genomics Platform"/>
            <consortium name="The Broad Institute Genome Sequencing Center for Infectious Disease"/>
            <person name="Wu L."/>
            <person name="Ma J."/>
        </authorList>
    </citation>
    <scope>NUCLEOTIDE SEQUENCE [LARGE SCALE GENOMIC DNA]</scope>
    <source>
        <strain evidence="2 3">JCM 15749</strain>
    </source>
</reference>
<evidence type="ECO:0008006" key="4">
    <source>
        <dbReference type="Google" id="ProtNLM"/>
    </source>
</evidence>
<keyword evidence="1" id="KW-0175">Coiled coil</keyword>
<feature type="coiled-coil region" evidence="1">
    <location>
        <begin position="170"/>
        <end position="230"/>
    </location>
</feature>
<dbReference type="EMBL" id="BAAAPY010000006">
    <property type="protein sequence ID" value="GAA2079889.1"/>
    <property type="molecule type" value="Genomic_DNA"/>
</dbReference>
<keyword evidence="3" id="KW-1185">Reference proteome</keyword>
<evidence type="ECO:0000256" key="1">
    <source>
        <dbReference type="SAM" id="Coils"/>
    </source>
</evidence>
<comment type="caution">
    <text evidence="2">The sequence shown here is derived from an EMBL/GenBank/DDBJ whole genome shotgun (WGS) entry which is preliminary data.</text>
</comment>
<evidence type="ECO:0000313" key="2">
    <source>
        <dbReference type="EMBL" id="GAA2079889.1"/>
    </source>
</evidence>
<dbReference type="Proteomes" id="UP001501480">
    <property type="component" value="Unassembled WGS sequence"/>
</dbReference>
<protein>
    <recommendedName>
        <fullName evidence="4">Swt1-like HEPN domain-containing protein</fullName>
    </recommendedName>
</protein>
<sequence length="352" mass="38330">MIRPIKIHLPSTFGMGELIAAQSTVLAALGWDLGMKYDAYMRPRRGNGWLEDLRQQRWEETRQNLYKFKLTLVDPSFVITEPLKNSDSPLRACLPKQSGFYDLLETAWKIRNAAQHFDPPMTSDLLHGRVKALGNLAHQAGLPVAQECKMLLERLNAIGQGQVANPSKVLSELQERLAAEKEAAKDLAIQVAELRKDLSTAEASTGSPEQDQLLEELESLREAVVVAEAEKVLAAESMNATSVAMHVASAELRRVADDGVSSLEPGDDWPGAPGSRILRLMPHVGDLYAPATEELLSDSVGRASIDAVALWRQFIPHGGVVHLNDAGQACALVGAKYLFLGSLDDLDPLGAT</sequence>
<dbReference type="RefSeq" id="WP_344327649.1">
    <property type="nucleotide sequence ID" value="NZ_BAAAPY010000006.1"/>
</dbReference>
<evidence type="ECO:0000313" key="3">
    <source>
        <dbReference type="Proteomes" id="UP001501480"/>
    </source>
</evidence>
<organism evidence="2 3">
    <name type="scientific">Aeromicrobium halocynthiae</name>
    <dbReference type="NCBI Taxonomy" id="560557"/>
    <lineage>
        <taxon>Bacteria</taxon>
        <taxon>Bacillati</taxon>
        <taxon>Actinomycetota</taxon>
        <taxon>Actinomycetes</taxon>
        <taxon>Propionibacteriales</taxon>
        <taxon>Nocardioidaceae</taxon>
        <taxon>Aeromicrobium</taxon>
    </lineage>
</organism>
<gene>
    <name evidence="2" type="ORF">GCM10009821_20200</name>
</gene>
<proteinExistence type="predicted"/>
<name>A0ABN2W346_9ACTN</name>